<name>M0M487_9EURY</name>
<proteinExistence type="predicted"/>
<evidence type="ECO:0000313" key="2">
    <source>
        <dbReference type="EMBL" id="EMA39439.1"/>
    </source>
</evidence>
<keyword evidence="3" id="KW-1185">Reference proteome</keyword>
<feature type="compositionally biased region" description="Basic and acidic residues" evidence="1">
    <location>
        <begin position="37"/>
        <end position="52"/>
    </location>
</feature>
<organism evidence="2 3">
    <name type="scientific">Halobiforma nitratireducens JCM 10879</name>
    <dbReference type="NCBI Taxonomy" id="1227454"/>
    <lineage>
        <taxon>Archaea</taxon>
        <taxon>Methanobacteriati</taxon>
        <taxon>Methanobacteriota</taxon>
        <taxon>Stenosarchaea group</taxon>
        <taxon>Halobacteria</taxon>
        <taxon>Halobacteriales</taxon>
        <taxon>Natrialbaceae</taxon>
        <taxon>Halobiforma</taxon>
    </lineage>
</organism>
<reference evidence="2 3" key="1">
    <citation type="journal article" date="2014" name="PLoS Genet.">
        <title>Phylogenetically driven sequencing of extremely halophilic archaea reveals strategies for static and dynamic osmo-response.</title>
        <authorList>
            <person name="Becker E.A."/>
            <person name="Seitzer P.M."/>
            <person name="Tritt A."/>
            <person name="Larsen D."/>
            <person name="Krusor M."/>
            <person name="Yao A.I."/>
            <person name="Wu D."/>
            <person name="Madern D."/>
            <person name="Eisen J.A."/>
            <person name="Darling A.E."/>
            <person name="Facciotti M.T."/>
        </authorList>
    </citation>
    <scope>NUCLEOTIDE SEQUENCE [LARGE SCALE GENOMIC DNA]</scope>
    <source>
        <strain evidence="2 3">JCM 10879</strain>
    </source>
</reference>
<feature type="compositionally biased region" description="Basic and acidic residues" evidence="1">
    <location>
        <begin position="15"/>
        <end position="25"/>
    </location>
</feature>
<evidence type="ECO:0000256" key="1">
    <source>
        <dbReference type="SAM" id="MobiDB-lite"/>
    </source>
</evidence>
<dbReference type="AlphaFoldDB" id="M0M487"/>
<dbReference type="RefSeq" id="WP_006672679.1">
    <property type="nucleotide sequence ID" value="NZ_AOMA01000083.1"/>
</dbReference>
<accession>M0M487</accession>
<feature type="region of interest" description="Disordered" evidence="1">
    <location>
        <begin position="98"/>
        <end position="129"/>
    </location>
</feature>
<sequence length="129" mass="14711">MGKDHSTDDDLPTPQHDRGKTETKPARNRKRPQAQESGKRHADTKPKQRSDAAKTVQVKGQRIRISRETTVREIKELVDVSDDNLAFLRTGDELKALNDDDQPYEHVDDEDRLTFRSGAKKNPFGAPRH</sequence>
<gene>
    <name evidence="2" type="ORF">C446_08776</name>
</gene>
<protein>
    <submittedName>
        <fullName evidence="2">Uncharacterized protein</fullName>
    </submittedName>
</protein>
<dbReference type="EMBL" id="AOMA01000083">
    <property type="protein sequence ID" value="EMA39439.1"/>
    <property type="molecule type" value="Genomic_DNA"/>
</dbReference>
<dbReference type="OrthoDB" id="383455at2157"/>
<evidence type="ECO:0000313" key="3">
    <source>
        <dbReference type="Proteomes" id="UP000011607"/>
    </source>
</evidence>
<comment type="caution">
    <text evidence="2">The sequence shown here is derived from an EMBL/GenBank/DDBJ whole genome shotgun (WGS) entry which is preliminary data.</text>
</comment>
<feature type="region of interest" description="Disordered" evidence="1">
    <location>
        <begin position="1"/>
        <end position="61"/>
    </location>
</feature>
<dbReference type="Proteomes" id="UP000011607">
    <property type="component" value="Unassembled WGS sequence"/>
</dbReference>